<dbReference type="SUPFAM" id="SSF56519">
    <property type="entry name" value="Penicillin binding protein dimerisation domain"/>
    <property type="match status" value="1"/>
</dbReference>
<evidence type="ECO:0000256" key="11">
    <source>
        <dbReference type="ARBA" id="ARBA00023136"/>
    </source>
</evidence>
<keyword evidence="8" id="KW-0133">Cell shape</keyword>
<evidence type="ECO:0000256" key="12">
    <source>
        <dbReference type="ARBA" id="ARBA00023316"/>
    </source>
</evidence>
<organism evidence="16 17">
    <name type="scientific">Candidatus Staskawiczbacteria bacterium RIFCSPLOWO2_01_FULL_38_12b</name>
    <dbReference type="NCBI Taxonomy" id="1802214"/>
    <lineage>
        <taxon>Bacteria</taxon>
        <taxon>Candidatus Staskawicziibacteriota</taxon>
    </lineage>
</organism>
<dbReference type="PANTHER" id="PTHR30627:SF2">
    <property type="entry name" value="PEPTIDOGLYCAN D,D-TRANSPEPTIDASE MRDA"/>
    <property type="match status" value="1"/>
</dbReference>
<evidence type="ECO:0000256" key="5">
    <source>
        <dbReference type="ARBA" id="ARBA00022670"/>
    </source>
</evidence>
<dbReference type="Pfam" id="PF03717">
    <property type="entry name" value="PBP_dimer"/>
    <property type="match status" value="1"/>
</dbReference>
<evidence type="ECO:0000313" key="17">
    <source>
        <dbReference type="Proteomes" id="UP000176774"/>
    </source>
</evidence>
<dbReference type="EMBL" id="MHPA01000003">
    <property type="protein sequence ID" value="OGZ74030.1"/>
    <property type="molecule type" value="Genomic_DNA"/>
</dbReference>
<keyword evidence="5" id="KW-0645">Protease</keyword>
<evidence type="ECO:0000256" key="13">
    <source>
        <dbReference type="SAM" id="Phobius"/>
    </source>
</evidence>
<gene>
    <name evidence="16" type="ORF">A2908_02115</name>
</gene>
<keyword evidence="7" id="KW-0378">Hydrolase</keyword>
<dbReference type="GO" id="GO:0071972">
    <property type="term" value="F:peptidoglycan L,D-transpeptidase activity"/>
    <property type="evidence" value="ECO:0007669"/>
    <property type="project" value="TreeGrafter"/>
</dbReference>
<dbReference type="PANTHER" id="PTHR30627">
    <property type="entry name" value="PEPTIDOGLYCAN D,D-TRANSPEPTIDASE"/>
    <property type="match status" value="1"/>
</dbReference>
<evidence type="ECO:0000259" key="14">
    <source>
        <dbReference type="Pfam" id="PF00905"/>
    </source>
</evidence>
<dbReference type="GO" id="GO:0009252">
    <property type="term" value="P:peptidoglycan biosynthetic process"/>
    <property type="evidence" value="ECO:0007669"/>
    <property type="project" value="UniProtKB-KW"/>
</dbReference>
<dbReference type="Pfam" id="PF00905">
    <property type="entry name" value="Transpeptidase"/>
    <property type="match status" value="1"/>
</dbReference>
<keyword evidence="9" id="KW-0573">Peptidoglycan synthesis</keyword>
<evidence type="ECO:0000256" key="4">
    <source>
        <dbReference type="ARBA" id="ARBA00022519"/>
    </source>
</evidence>
<sequence>MNFKKNYKVKPGYQDIETNEIFLDTLASVKEAELGLSEKKFEVPVSRNMIFALFFLFFFFTFILFSKTFYLQIVNGKQLYLASENNKGRISLINSERGIIYDSNGKKLVINSPDFNLVCDKRNFSLSKAQSVKEVSQIAAILAKSESEIIEAFKVSEETQVLLAENIPQEILLVLEAKMGDLPDCHIEKNTLRNYVMGPVFSHVLGYTGKPSREDLQTTASYTVTDNVGKTGLEKSYESYLRGTPGKVKVIKNAVGNDQGDTILSLPEPGYNLVLHIDAHLQQKTYEALEKSIKNIGSKKGAVVVLNPQNGAILAMVSYPAYDNNIFSGGISQADFDKFFKDQNQPFFNRAISAQYPTGSTIKPFEATGVLQENLISPTKLINDPGYILVKSKYDPSIVYTFAGVVPHGLVDMRKAIAVSSNIYFYTVGGGYGDQKGLGPSGIKKYLDLYGWEDKTGIDLPGEFKGFVPTPAWKKETKNESWWDGDTYNLAIGQSDLQVTPLQVAAAYSYIANGGTLYKPQIVQKVIDGSGENASIIKEFKPEIIRQNFIDTDNLQVVREGMLDGVRKSYGSSYMLNDIGVPVAGKTGTAEIGREGVFNTWSSAFAPYDNPEIVVVSTIEEVAGLRAATLPVTHDILQYYFSVKK</sequence>
<dbReference type="GO" id="GO:0005886">
    <property type="term" value="C:plasma membrane"/>
    <property type="evidence" value="ECO:0007669"/>
    <property type="project" value="UniProtKB-SubCell"/>
</dbReference>
<dbReference type="Proteomes" id="UP000176774">
    <property type="component" value="Unassembled WGS sequence"/>
</dbReference>
<evidence type="ECO:0000256" key="7">
    <source>
        <dbReference type="ARBA" id="ARBA00022801"/>
    </source>
</evidence>
<evidence type="ECO:0000259" key="15">
    <source>
        <dbReference type="Pfam" id="PF03717"/>
    </source>
</evidence>
<dbReference type="GO" id="GO:0071555">
    <property type="term" value="P:cell wall organization"/>
    <property type="evidence" value="ECO:0007669"/>
    <property type="project" value="UniProtKB-KW"/>
</dbReference>
<evidence type="ECO:0000256" key="1">
    <source>
        <dbReference type="ARBA" id="ARBA00004167"/>
    </source>
</evidence>
<dbReference type="InterPro" id="IPR012338">
    <property type="entry name" value="Beta-lactam/transpept-like"/>
</dbReference>
<dbReference type="Gene3D" id="3.40.710.10">
    <property type="entry name" value="DD-peptidase/beta-lactamase superfamily"/>
    <property type="match status" value="1"/>
</dbReference>
<comment type="subcellular location">
    <subcellularLocation>
        <location evidence="2">Cell membrane</location>
    </subcellularLocation>
    <subcellularLocation>
        <location evidence="1">Membrane</location>
        <topology evidence="1">Single-pass membrane protein</topology>
    </subcellularLocation>
</comment>
<dbReference type="STRING" id="1802214.A2908_02115"/>
<evidence type="ECO:0000256" key="6">
    <source>
        <dbReference type="ARBA" id="ARBA00022692"/>
    </source>
</evidence>
<keyword evidence="4" id="KW-0997">Cell inner membrane</keyword>
<dbReference type="GO" id="GO:0009002">
    <property type="term" value="F:serine-type D-Ala-D-Ala carboxypeptidase activity"/>
    <property type="evidence" value="ECO:0007669"/>
    <property type="project" value="InterPro"/>
</dbReference>
<keyword evidence="11 13" id="KW-0472">Membrane</keyword>
<evidence type="ECO:0000256" key="3">
    <source>
        <dbReference type="ARBA" id="ARBA00022475"/>
    </source>
</evidence>
<dbReference type="GO" id="GO:0008360">
    <property type="term" value="P:regulation of cell shape"/>
    <property type="evidence" value="ECO:0007669"/>
    <property type="project" value="UniProtKB-KW"/>
</dbReference>
<dbReference type="GO" id="GO:0008658">
    <property type="term" value="F:penicillin binding"/>
    <property type="evidence" value="ECO:0007669"/>
    <property type="project" value="InterPro"/>
</dbReference>
<keyword evidence="12" id="KW-0961">Cell wall biogenesis/degradation</keyword>
<proteinExistence type="predicted"/>
<dbReference type="InterPro" id="IPR005311">
    <property type="entry name" value="PBP_dimer"/>
</dbReference>
<evidence type="ECO:0000313" key="16">
    <source>
        <dbReference type="EMBL" id="OGZ74030.1"/>
    </source>
</evidence>
<keyword evidence="10 13" id="KW-1133">Transmembrane helix</keyword>
<name>A0A1G2IHZ9_9BACT</name>
<evidence type="ECO:0000256" key="9">
    <source>
        <dbReference type="ARBA" id="ARBA00022984"/>
    </source>
</evidence>
<keyword evidence="3" id="KW-1003">Cell membrane</keyword>
<evidence type="ECO:0000256" key="2">
    <source>
        <dbReference type="ARBA" id="ARBA00004236"/>
    </source>
</evidence>
<dbReference type="AlphaFoldDB" id="A0A1G2IHZ9"/>
<feature type="domain" description="Penicillin-binding protein transpeptidase" evidence="14">
    <location>
        <begin position="301"/>
        <end position="633"/>
    </location>
</feature>
<dbReference type="Gene3D" id="3.90.1310.10">
    <property type="entry name" value="Penicillin-binding protein 2a (Domain 2)"/>
    <property type="match status" value="1"/>
</dbReference>
<dbReference type="InterPro" id="IPR001460">
    <property type="entry name" value="PCN-bd_Tpept"/>
</dbReference>
<feature type="domain" description="Penicillin-binding protein dimerisation" evidence="15">
    <location>
        <begin position="93"/>
        <end position="257"/>
    </location>
</feature>
<feature type="transmembrane region" description="Helical" evidence="13">
    <location>
        <begin position="49"/>
        <end position="70"/>
    </location>
</feature>
<evidence type="ECO:0000256" key="8">
    <source>
        <dbReference type="ARBA" id="ARBA00022960"/>
    </source>
</evidence>
<evidence type="ECO:0000256" key="10">
    <source>
        <dbReference type="ARBA" id="ARBA00022989"/>
    </source>
</evidence>
<dbReference type="InterPro" id="IPR036138">
    <property type="entry name" value="PBP_dimer_sf"/>
</dbReference>
<dbReference type="InterPro" id="IPR017790">
    <property type="entry name" value="Penicillin-binding_protein_2"/>
</dbReference>
<dbReference type="InterPro" id="IPR050515">
    <property type="entry name" value="Beta-lactam/transpept"/>
</dbReference>
<dbReference type="GO" id="GO:0006508">
    <property type="term" value="P:proteolysis"/>
    <property type="evidence" value="ECO:0007669"/>
    <property type="project" value="UniProtKB-KW"/>
</dbReference>
<comment type="caution">
    <text evidence="16">The sequence shown here is derived from an EMBL/GenBank/DDBJ whole genome shotgun (WGS) entry which is preliminary data.</text>
</comment>
<reference evidence="16 17" key="1">
    <citation type="journal article" date="2016" name="Nat. Commun.">
        <title>Thousands of microbial genomes shed light on interconnected biogeochemical processes in an aquifer system.</title>
        <authorList>
            <person name="Anantharaman K."/>
            <person name="Brown C.T."/>
            <person name="Hug L.A."/>
            <person name="Sharon I."/>
            <person name="Castelle C.J."/>
            <person name="Probst A.J."/>
            <person name="Thomas B.C."/>
            <person name="Singh A."/>
            <person name="Wilkins M.J."/>
            <person name="Karaoz U."/>
            <person name="Brodie E.L."/>
            <person name="Williams K.H."/>
            <person name="Hubbard S.S."/>
            <person name="Banfield J.F."/>
        </authorList>
    </citation>
    <scope>NUCLEOTIDE SEQUENCE [LARGE SCALE GENOMIC DNA]</scope>
</reference>
<protein>
    <submittedName>
        <fullName evidence="16">Penicillin-binding protein 2</fullName>
    </submittedName>
</protein>
<accession>A0A1G2IHZ9</accession>
<dbReference type="SUPFAM" id="SSF56601">
    <property type="entry name" value="beta-lactamase/transpeptidase-like"/>
    <property type="match status" value="1"/>
</dbReference>
<dbReference type="NCBIfam" id="TIGR03423">
    <property type="entry name" value="pbp2_mrdA"/>
    <property type="match status" value="1"/>
</dbReference>
<keyword evidence="6 13" id="KW-0812">Transmembrane</keyword>